<evidence type="ECO:0000313" key="5">
    <source>
        <dbReference type="EMBL" id="RVX39840.1"/>
    </source>
</evidence>
<dbReference type="PANTHER" id="PTHR33744:SF1">
    <property type="entry name" value="DNA-BINDING TRANSCRIPTIONAL ACTIVATOR ADER"/>
    <property type="match status" value="1"/>
</dbReference>
<name>A0A438M1Y2_9ACTN</name>
<proteinExistence type="inferred from homology"/>
<dbReference type="InterPro" id="IPR042070">
    <property type="entry name" value="PucR_C-HTH_sf"/>
</dbReference>
<dbReference type="Proteomes" id="UP000284824">
    <property type="component" value="Unassembled WGS sequence"/>
</dbReference>
<feature type="domain" description="CdaR GGDEF-like" evidence="4">
    <location>
        <begin position="312"/>
        <end position="428"/>
    </location>
</feature>
<organism evidence="5 6">
    <name type="scientific">Nonomuraea polychroma</name>
    <dbReference type="NCBI Taxonomy" id="46176"/>
    <lineage>
        <taxon>Bacteria</taxon>
        <taxon>Bacillati</taxon>
        <taxon>Actinomycetota</taxon>
        <taxon>Actinomycetes</taxon>
        <taxon>Streptosporangiales</taxon>
        <taxon>Streptosporangiaceae</taxon>
        <taxon>Nonomuraea</taxon>
    </lineage>
</organism>
<dbReference type="PANTHER" id="PTHR33744">
    <property type="entry name" value="CARBOHYDRATE DIACID REGULATOR"/>
    <property type="match status" value="1"/>
</dbReference>
<dbReference type="InterPro" id="IPR012914">
    <property type="entry name" value="PucR_dom"/>
</dbReference>
<evidence type="ECO:0000259" key="3">
    <source>
        <dbReference type="Pfam" id="PF13556"/>
    </source>
</evidence>
<evidence type="ECO:0000259" key="2">
    <source>
        <dbReference type="Pfam" id="PF07905"/>
    </source>
</evidence>
<evidence type="ECO:0000256" key="1">
    <source>
        <dbReference type="ARBA" id="ARBA00006754"/>
    </source>
</evidence>
<evidence type="ECO:0000259" key="4">
    <source>
        <dbReference type="Pfam" id="PF17853"/>
    </source>
</evidence>
<evidence type="ECO:0000313" key="6">
    <source>
        <dbReference type="Proteomes" id="UP000284824"/>
    </source>
</evidence>
<keyword evidence="6" id="KW-1185">Reference proteome</keyword>
<dbReference type="RefSeq" id="WP_127932299.1">
    <property type="nucleotide sequence ID" value="NZ_SAUN01000001.1"/>
</dbReference>
<dbReference type="EMBL" id="SAUN01000001">
    <property type="protein sequence ID" value="RVX39840.1"/>
    <property type="molecule type" value="Genomic_DNA"/>
</dbReference>
<comment type="similarity">
    <text evidence="1">Belongs to the CdaR family.</text>
</comment>
<accession>A0A438M1Y2</accession>
<dbReference type="InterPro" id="IPR041522">
    <property type="entry name" value="CdaR_GGDEF"/>
</dbReference>
<dbReference type="InterPro" id="IPR051448">
    <property type="entry name" value="CdaR-like_regulators"/>
</dbReference>
<protein>
    <submittedName>
        <fullName evidence="5">CdaR family transcriptional regulator</fullName>
    </submittedName>
</protein>
<dbReference type="Gene3D" id="1.10.10.2840">
    <property type="entry name" value="PucR C-terminal helix-turn-helix domain"/>
    <property type="match status" value="1"/>
</dbReference>
<reference evidence="5 6" key="1">
    <citation type="submission" date="2019-01" db="EMBL/GenBank/DDBJ databases">
        <title>Sequencing the genomes of 1000 actinobacteria strains.</title>
        <authorList>
            <person name="Klenk H.-P."/>
        </authorList>
    </citation>
    <scope>NUCLEOTIDE SEQUENCE [LARGE SCALE GENOMIC DNA]</scope>
    <source>
        <strain evidence="5 6">DSM 43925</strain>
    </source>
</reference>
<dbReference type="AlphaFoldDB" id="A0A438M1Y2"/>
<feature type="domain" description="Purine catabolism PurC-like" evidence="2">
    <location>
        <begin position="25"/>
        <end position="146"/>
    </location>
</feature>
<dbReference type="Pfam" id="PF17853">
    <property type="entry name" value="GGDEF_2"/>
    <property type="match status" value="1"/>
</dbReference>
<dbReference type="InterPro" id="IPR025736">
    <property type="entry name" value="PucR_C-HTH_dom"/>
</dbReference>
<dbReference type="Pfam" id="PF13556">
    <property type="entry name" value="HTH_30"/>
    <property type="match status" value="1"/>
</dbReference>
<comment type="caution">
    <text evidence="5">The sequence shown here is derived from an EMBL/GenBank/DDBJ whole genome shotgun (WGS) entry which is preliminary data.</text>
</comment>
<feature type="domain" description="PucR C-terminal helix-turn-helix" evidence="3">
    <location>
        <begin position="484"/>
        <end position="542"/>
    </location>
</feature>
<sequence>MTGAPHQVPSPAAAPVRGRVLTVADVLALPVLAAGRPQVVAGESQLGRSVRWVHITELTDPASFLKGGELVLTTGMPLPREPALVRRYVDELATVGAAGLVLELVRRYHRPPEELVRACSAHDLPLVLLSRDVNFLEVTQVVHELLLGNQVETLRRTQEIHETFTGLTLRGAGAAEVMRAAAEMSGRAVVLENQAHQALICEPSARTVEEVLTDWERRSRATPPTDSAAVSGPEGWLVCPVEYRGERCGRVVMLPDRTAVEPAFAEVDTSVLERAAMSLAISRLIHPAAWERGAHRGALLDLAEQRYRTAGEAAVRTAALGLPARDCRYVAVLVDLPGDEFRVSVAELEESLVKEVTAAGVPALVGELGAGRIGVLVGLRHTKQWRPAVELIGRAALELAPQAVVSVGSEVADLSQAARSFRDASHVAESALPGTSSRRPYHELSDIGLRQLLYALRSDVRLQGYVERQVGRLIDYDHRHNTDLVSTLRHYLDAAGNKTVAAQAADLSRQTLYQRLHIIERLLGSDLESGQRRTELHVALTALDVLRLGSR</sequence>
<dbReference type="Pfam" id="PF07905">
    <property type="entry name" value="PucR"/>
    <property type="match status" value="1"/>
</dbReference>
<gene>
    <name evidence="5" type="ORF">EDD27_2213</name>
</gene>
<dbReference type="OrthoDB" id="8450798at2"/>